<gene>
    <name evidence="1" type="ORF">CEV34_4307</name>
</gene>
<evidence type="ECO:0008006" key="3">
    <source>
        <dbReference type="Google" id="ProtNLM"/>
    </source>
</evidence>
<dbReference type="InterPro" id="IPR010385">
    <property type="entry name" value="DUF982"/>
</dbReference>
<name>A0A256G5R4_9HYPH</name>
<dbReference type="EMBL" id="NNRM01000044">
    <property type="protein sequence ID" value="OYR22475.1"/>
    <property type="molecule type" value="Genomic_DNA"/>
</dbReference>
<organism evidence="1 2">
    <name type="scientific">Brucella pseudogrignonensis</name>
    <dbReference type="NCBI Taxonomy" id="419475"/>
    <lineage>
        <taxon>Bacteria</taxon>
        <taxon>Pseudomonadati</taxon>
        <taxon>Pseudomonadota</taxon>
        <taxon>Alphaproteobacteria</taxon>
        <taxon>Hyphomicrobiales</taxon>
        <taxon>Brucellaceae</taxon>
        <taxon>Brucella/Ochrobactrum group</taxon>
        <taxon>Brucella</taxon>
    </lineage>
</organism>
<protein>
    <recommendedName>
        <fullName evidence="3">DUF982 domain-containing protein</fullName>
    </recommendedName>
</protein>
<dbReference type="RefSeq" id="WP_007880798.1">
    <property type="nucleotide sequence ID" value="NZ_CP175671.1"/>
</dbReference>
<evidence type="ECO:0000313" key="2">
    <source>
        <dbReference type="Proteomes" id="UP000216188"/>
    </source>
</evidence>
<dbReference type="Pfam" id="PF06169">
    <property type="entry name" value="DUF982"/>
    <property type="match status" value="1"/>
</dbReference>
<accession>A0A256G5R4</accession>
<sequence>MSDRLFDSPVFVKDGPFLVREIASLGDAFDFLDQWPEHDRDLIHETAWKACCDAHDGLKPVDAAEGAIRGFASKRGILEKPDVAIPWMSSKRSGGGRMQA</sequence>
<comment type="caution">
    <text evidence="1">The sequence shown here is derived from an EMBL/GenBank/DDBJ whole genome shotgun (WGS) entry which is preliminary data.</text>
</comment>
<evidence type="ECO:0000313" key="1">
    <source>
        <dbReference type="EMBL" id="OYR22475.1"/>
    </source>
</evidence>
<dbReference type="AlphaFoldDB" id="A0A256G5R4"/>
<reference evidence="1 2" key="1">
    <citation type="submission" date="2017-07" db="EMBL/GenBank/DDBJ databases">
        <title>Phylogenetic study on the rhizospheric bacterium Ochrobactrum sp. A44.</title>
        <authorList>
            <person name="Krzyzanowska D.M."/>
            <person name="Ossowicki A."/>
            <person name="Rajewska M."/>
            <person name="Maciag T."/>
            <person name="Kaczynski Z."/>
            <person name="Czerwicka M."/>
            <person name="Jafra S."/>
        </authorList>
    </citation>
    <scope>NUCLEOTIDE SEQUENCE [LARGE SCALE GENOMIC DNA]</scope>
    <source>
        <strain evidence="1 2">CCUG 30717</strain>
    </source>
</reference>
<dbReference type="Proteomes" id="UP000216188">
    <property type="component" value="Unassembled WGS sequence"/>
</dbReference>
<keyword evidence="2" id="KW-1185">Reference proteome</keyword>
<dbReference type="Gene3D" id="6.10.250.730">
    <property type="match status" value="1"/>
</dbReference>
<proteinExistence type="predicted"/>